<dbReference type="InterPro" id="IPR017937">
    <property type="entry name" value="Thioredoxin_CS"/>
</dbReference>
<evidence type="ECO:0000256" key="1">
    <source>
        <dbReference type="ARBA" id="ARBA00022448"/>
    </source>
</evidence>
<dbReference type="GO" id="GO:0015035">
    <property type="term" value="F:protein-disulfide reductase activity"/>
    <property type="evidence" value="ECO:0007669"/>
    <property type="project" value="TreeGrafter"/>
</dbReference>
<dbReference type="Pfam" id="PF00085">
    <property type="entry name" value="Thioredoxin"/>
    <property type="match status" value="1"/>
</dbReference>
<evidence type="ECO:0000259" key="4">
    <source>
        <dbReference type="PROSITE" id="PS51352"/>
    </source>
</evidence>
<dbReference type="Proteomes" id="UP000323733">
    <property type="component" value="Unassembled WGS sequence"/>
</dbReference>
<evidence type="ECO:0000256" key="2">
    <source>
        <dbReference type="ARBA" id="ARBA00022982"/>
    </source>
</evidence>
<dbReference type="EMBL" id="FPAO01000010">
    <property type="protein sequence ID" value="SFT78691.1"/>
    <property type="molecule type" value="Genomic_DNA"/>
</dbReference>
<dbReference type="AlphaFoldDB" id="A0A1I7AUS9"/>
<keyword evidence="1" id="KW-0813">Transport</keyword>
<evidence type="ECO:0000256" key="3">
    <source>
        <dbReference type="ARBA" id="ARBA00023157"/>
    </source>
</evidence>
<dbReference type="Gene3D" id="3.40.30.10">
    <property type="entry name" value="Glutaredoxin"/>
    <property type="match status" value="1"/>
</dbReference>
<dbReference type="GO" id="GO:0005737">
    <property type="term" value="C:cytoplasm"/>
    <property type="evidence" value="ECO:0007669"/>
    <property type="project" value="TreeGrafter"/>
</dbReference>
<reference evidence="5 6" key="1">
    <citation type="submission" date="2016-10" db="EMBL/GenBank/DDBJ databases">
        <authorList>
            <person name="Varghese N."/>
            <person name="Submissions S."/>
        </authorList>
    </citation>
    <scope>NUCLEOTIDE SEQUENCE [LARGE SCALE GENOMIC DNA]</scope>
    <source>
        <strain evidence="5 6">DSM 11855</strain>
    </source>
</reference>
<evidence type="ECO:0000313" key="6">
    <source>
        <dbReference type="Proteomes" id="UP000323733"/>
    </source>
</evidence>
<dbReference type="PROSITE" id="PS51352">
    <property type="entry name" value="THIOREDOXIN_2"/>
    <property type="match status" value="1"/>
</dbReference>
<dbReference type="PANTHER" id="PTHR45663:SF11">
    <property type="entry name" value="GEO12009P1"/>
    <property type="match status" value="1"/>
</dbReference>
<dbReference type="CDD" id="cd02947">
    <property type="entry name" value="TRX_family"/>
    <property type="match status" value="1"/>
</dbReference>
<keyword evidence="2" id="KW-0249">Electron transport</keyword>
<dbReference type="PROSITE" id="PS00194">
    <property type="entry name" value="THIOREDOXIN_1"/>
    <property type="match status" value="1"/>
</dbReference>
<sequence length="137" mass="15674">MISRGNRLNESSVIEIGDMNWGEIVESSKKPVIVMFYSSTCPYCKAMEPYFIDYAKEFKNSAIFARLNIETNPWTAERYGVLGTPTFKFFCRGRPVWEQVGQIYPSILKKAVEDMINYGEECIKKSTPIGQDITGYV</sequence>
<name>A0A1I7AUS9_METTE</name>
<protein>
    <submittedName>
        <fullName evidence="5">Thioredoxin</fullName>
    </submittedName>
</protein>
<dbReference type="SUPFAM" id="SSF52833">
    <property type="entry name" value="Thioredoxin-like"/>
    <property type="match status" value="1"/>
</dbReference>
<evidence type="ECO:0000313" key="5">
    <source>
        <dbReference type="EMBL" id="SFT78691.1"/>
    </source>
</evidence>
<keyword evidence="6" id="KW-1185">Reference proteome</keyword>
<gene>
    <name evidence="5" type="ORF">SAMN02910340_02385</name>
</gene>
<feature type="domain" description="Thioredoxin" evidence="4">
    <location>
        <begin position="2"/>
        <end position="117"/>
    </location>
</feature>
<proteinExistence type="predicted"/>
<organism evidence="5 6">
    <name type="scientific">Methanosarcina thermophila</name>
    <dbReference type="NCBI Taxonomy" id="2210"/>
    <lineage>
        <taxon>Archaea</taxon>
        <taxon>Methanobacteriati</taxon>
        <taxon>Methanobacteriota</taxon>
        <taxon>Stenosarchaea group</taxon>
        <taxon>Methanomicrobia</taxon>
        <taxon>Methanosarcinales</taxon>
        <taxon>Methanosarcinaceae</taxon>
        <taxon>Methanosarcina</taxon>
    </lineage>
</organism>
<dbReference type="InterPro" id="IPR036249">
    <property type="entry name" value="Thioredoxin-like_sf"/>
</dbReference>
<accession>A0A1I7AUS9</accession>
<dbReference type="PANTHER" id="PTHR45663">
    <property type="entry name" value="GEO12009P1"/>
    <property type="match status" value="1"/>
</dbReference>
<keyword evidence="3" id="KW-1015">Disulfide bond</keyword>
<dbReference type="InterPro" id="IPR013766">
    <property type="entry name" value="Thioredoxin_domain"/>
</dbReference>